<dbReference type="CDD" id="cd20405">
    <property type="entry name" value="Tudor_Agenet_AtDUF_rpt1_3"/>
    <property type="match status" value="1"/>
</dbReference>
<feature type="domain" description="Agenet" evidence="1">
    <location>
        <begin position="1"/>
        <end position="69"/>
    </location>
</feature>
<proteinExistence type="predicted"/>
<dbReference type="InterPro" id="IPR014002">
    <property type="entry name" value="Agenet_dom_plant"/>
</dbReference>
<organism evidence="2 3">
    <name type="scientific">Liquidambar formosana</name>
    <name type="common">Formosan gum</name>
    <dbReference type="NCBI Taxonomy" id="63359"/>
    <lineage>
        <taxon>Eukaryota</taxon>
        <taxon>Viridiplantae</taxon>
        <taxon>Streptophyta</taxon>
        <taxon>Embryophyta</taxon>
        <taxon>Tracheophyta</taxon>
        <taxon>Spermatophyta</taxon>
        <taxon>Magnoliopsida</taxon>
        <taxon>eudicotyledons</taxon>
        <taxon>Gunneridae</taxon>
        <taxon>Pentapetalae</taxon>
        <taxon>Saxifragales</taxon>
        <taxon>Altingiaceae</taxon>
        <taxon>Liquidambar</taxon>
    </lineage>
</organism>
<comment type="caution">
    <text evidence="2">The sequence shown here is derived from an EMBL/GenBank/DDBJ whole genome shotgun (WGS) entry which is preliminary data.</text>
</comment>
<sequence length="150" mass="17385">MAFRYKETVEICSKEERFLGSYYAATLLAAVGRTRYLVRYNTRFTDDKQRLLTAAVDAADIRPFPPEIPFRSFAVSDQVDAYVDGAWWVGEVVQKVDPNYHVRLDINGSVLHLPFYRVRIHLEWEDGNWVYPRKRPRNNDGQAKVGELGS</sequence>
<dbReference type="EMBL" id="JBBPBK010000016">
    <property type="protein sequence ID" value="KAK9267202.1"/>
    <property type="molecule type" value="Genomic_DNA"/>
</dbReference>
<gene>
    <name evidence="2" type="ORF">L1049_009622</name>
</gene>
<evidence type="ECO:0000259" key="1">
    <source>
        <dbReference type="SMART" id="SM00743"/>
    </source>
</evidence>
<keyword evidence="3" id="KW-1185">Reference proteome</keyword>
<protein>
    <recommendedName>
        <fullName evidence="1">Agenet domain-containing protein</fullName>
    </recommendedName>
</protein>
<accession>A0AAP0N7R6</accession>
<dbReference type="PANTHER" id="PTHR31917">
    <property type="entry name" value="AGENET DOMAIN-CONTAINING PROTEIN-RELATED"/>
    <property type="match status" value="1"/>
</dbReference>
<reference evidence="2 3" key="1">
    <citation type="journal article" date="2024" name="Plant J.">
        <title>Genome sequences and population genomics reveal climatic adaptation and genomic divergence between two closely related sweetgum species.</title>
        <authorList>
            <person name="Xu W.Q."/>
            <person name="Ren C.Q."/>
            <person name="Zhang X.Y."/>
            <person name="Comes H.P."/>
            <person name="Liu X.H."/>
            <person name="Li Y.G."/>
            <person name="Kettle C.J."/>
            <person name="Jalonen R."/>
            <person name="Gaisberger H."/>
            <person name="Ma Y.Z."/>
            <person name="Qiu Y.X."/>
        </authorList>
    </citation>
    <scope>NUCLEOTIDE SEQUENCE [LARGE SCALE GENOMIC DNA]</scope>
    <source>
        <strain evidence="2">Hangzhou</strain>
    </source>
</reference>
<dbReference type="InterPro" id="IPR008395">
    <property type="entry name" value="Agenet-like_dom"/>
</dbReference>
<evidence type="ECO:0000313" key="3">
    <source>
        <dbReference type="Proteomes" id="UP001415857"/>
    </source>
</evidence>
<dbReference type="AlphaFoldDB" id="A0AAP0N7R6"/>
<dbReference type="Proteomes" id="UP001415857">
    <property type="component" value="Unassembled WGS sequence"/>
</dbReference>
<dbReference type="SMART" id="SM00743">
    <property type="entry name" value="Agenet"/>
    <property type="match status" value="2"/>
</dbReference>
<dbReference type="Pfam" id="PF05641">
    <property type="entry name" value="Agenet"/>
    <property type="match status" value="1"/>
</dbReference>
<name>A0AAP0N7R6_LIQFO</name>
<dbReference type="PANTHER" id="PTHR31917:SF65">
    <property type="entry name" value="BINDING PROTEIN, PUTATIVE-RELATED"/>
    <property type="match status" value="1"/>
</dbReference>
<evidence type="ECO:0000313" key="2">
    <source>
        <dbReference type="EMBL" id="KAK9267202.1"/>
    </source>
</evidence>
<feature type="domain" description="Agenet" evidence="1">
    <location>
        <begin position="71"/>
        <end position="126"/>
    </location>
</feature>